<dbReference type="RefSeq" id="WP_130012530.1">
    <property type="nucleotide sequence ID" value="NZ_RYUN01000003.1"/>
</dbReference>
<keyword evidence="2" id="KW-1133">Transmembrane helix</keyword>
<dbReference type="PANTHER" id="PTHR23528:SF1">
    <property type="entry name" value="MAJOR FACILITATOR SUPERFAMILY (MFS) PROFILE DOMAIN-CONTAINING PROTEIN"/>
    <property type="match status" value="1"/>
</dbReference>
<name>A0A4Q5AAW5_9BIFI</name>
<feature type="transmembrane region" description="Helical" evidence="2">
    <location>
        <begin position="152"/>
        <end position="179"/>
    </location>
</feature>
<dbReference type="PANTHER" id="PTHR23528">
    <property type="match status" value="1"/>
</dbReference>
<protein>
    <submittedName>
        <fullName evidence="3">Sodium:solute symporter</fullName>
    </submittedName>
</protein>
<feature type="transmembrane region" description="Helical" evidence="2">
    <location>
        <begin position="339"/>
        <end position="360"/>
    </location>
</feature>
<feature type="compositionally biased region" description="Basic and acidic residues" evidence="1">
    <location>
        <begin position="30"/>
        <end position="42"/>
    </location>
</feature>
<keyword evidence="2" id="KW-0812">Transmembrane</keyword>
<feature type="transmembrane region" description="Helical" evidence="2">
    <location>
        <begin position="280"/>
        <end position="299"/>
    </location>
</feature>
<feature type="transmembrane region" description="Helical" evidence="2">
    <location>
        <begin position="191"/>
        <end position="209"/>
    </location>
</feature>
<dbReference type="InterPro" id="IPR036259">
    <property type="entry name" value="MFS_trans_sf"/>
</dbReference>
<proteinExistence type="predicted"/>
<dbReference type="Gene3D" id="1.20.1250.20">
    <property type="entry name" value="MFS general substrate transporter like domains"/>
    <property type="match status" value="1"/>
</dbReference>
<dbReference type="AlphaFoldDB" id="A0A4Q5AAW5"/>
<dbReference type="Proteomes" id="UP000294221">
    <property type="component" value="Unassembled WGS sequence"/>
</dbReference>
<sequence>MNDQSQSHDANDAERPAPRPFPNSDYVRPGIDDRPDLDKALTAEDKRAVARLAVRQKPKTPPAAADQPEVQAAAMGVTAPVGAADEPVPDLESAFLDMRDPMVDANGYRPTKTEILRMKIGFACTAFFLAFALAALNITLVPQELDALSGAVGGAVALAWVLGVGILCSFIATVFFLPLSDHTRTPFGRRAPWFAGGTILSVIFAFALGACHAPVAVGIVWAFLQIGLAAMMCALHASIGERVPDKFRDAVGKWRTVGLLAGLVLGIWFGVLMAHNPAEGMDLCAVALLVAGLAGLFVIPRESSTVYSRAKPMTNDDLFVTLRVPHPTRAWRMICLTRLFASAGAVLAIAFVWFVVRYMHGAGAGLDLRATMVMVALMGLLACAMALLSEGVTDLIRSSMDNDQLVLIVGVVLSIVATVVPLVSYTTAGLYVFAGVGGFAVHMVDDALQALAVSSVPQLDRTAGYLAVFNSSATLGRLLGVAASGFVFAYAATFSRVFLWAAVAFALTGVCAAVAIASSRKQG</sequence>
<dbReference type="CDD" id="cd06174">
    <property type="entry name" value="MFS"/>
    <property type="match status" value="1"/>
</dbReference>
<gene>
    <name evidence="3" type="ORF">PG2054B_0162</name>
</gene>
<feature type="transmembrane region" description="Helical" evidence="2">
    <location>
        <begin position="215"/>
        <end position="235"/>
    </location>
</feature>
<dbReference type="EMBL" id="RYUN01000003">
    <property type="protein sequence ID" value="RYQ23569.1"/>
    <property type="molecule type" value="Genomic_DNA"/>
</dbReference>
<organism evidence="3 4">
    <name type="scientific">Bifidobacterium pseudolongum subsp. pseudolongum</name>
    <dbReference type="NCBI Taxonomy" id="31954"/>
    <lineage>
        <taxon>Bacteria</taxon>
        <taxon>Bacillati</taxon>
        <taxon>Actinomycetota</taxon>
        <taxon>Actinomycetes</taxon>
        <taxon>Bifidobacteriales</taxon>
        <taxon>Bifidobacteriaceae</taxon>
        <taxon>Bifidobacterium</taxon>
    </lineage>
</organism>
<accession>A0A4Q5AAW5</accession>
<feature type="transmembrane region" description="Helical" evidence="2">
    <location>
        <begin position="497"/>
        <end position="517"/>
    </location>
</feature>
<feature type="transmembrane region" description="Helical" evidence="2">
    <location>
        <begin position="405"/>
        <end position="424"/>
    </location>
</feature>
<keyword evidence="2" id="KW-0472">Membrane</keyword>
<evidence type="ECO:0000313" key="3">
    <source>
        <dbReference type="EMBL" id="RYQ23569.1"/>
    </source>
</evidence>
<feature type="transmembrane region" description="Helical" evidence="2">
    <location>
        <begin position="372"/>
        <end position="393"/>
    </location>
</feature>
<feature type="transmembrane region" description="Helical" evidence="2">
    <location>
        <begin position="465"/>
        <end position="491"/>
    </location>
</feature>
<evidence type="ECO:0000313" key="4">
    <source>
        <dbReference type="Proteomes" id="UP000294221"/>
    </source>
</evidence>
<evidence type="ECO:0000256" key="2">
    <source>
        <dbReference type="SAM" id="Phobius"/>
    </source>
</evidence>
<evidence type="ECO:0000256" key="1">
    <source>
        <dbReference type="SAM" id="MobiDB-lite"/>
    </source>
</evidence>
<reference evidence="3 4" key="1">
    <citation type="submission" date="2018-12" db="EMBL/GenBank/DDBJ databases">
        <title>Unveiling genomic diversity among members of the Bifidobacterium pseudolongum species, a widely distributed gut commensal of the animal kingdom.</title>
        <authorList>
            <person name="Lugli G.A."/>
            <person name="Duranti S."/>
            <person name="Albert K."/>
            <person name="Mancabelli L."/>
            <person name="Napoli S."/>
            <person name="Viappiani A."/>
            <person name="Anzalone R."/>
            <person name="Longhi G."/>
            <person name="Milani C."/>
            <person name="Turroni F."/>
            <person name="Alessandri G."/>
            <person name="Sela D.A."/>
            <person name="Van Sinderen D."/>
            <person name="Ventura M."/>
        </authorList>
    </citation>
    <scope>NUCLEOTIDE SEQUENCE [LARGE SCALE GENOMIC DNA]</scope>
    <source>
        <strain evidence="3 4">2054B</strain>
    </source>
</reference>
<comment type="caution">
    <text evidence="3">The sequence shown here is derived from an EMBL/GenBank/DDBJ whole genome shotgun (WGS) entry which is preliminary data.</text>
</comment>
<feature type="transmembrane region" description="Helical" evidence="2">
    <location>
        <begin position="256"/>
        <end position="274"/>
    </location>
</feature>
<dbReference type="SUPFAM" id="SSF103473">
    <property type="entry name" value="MFS general substrate transporter"/>
    <property type="match status" value="1"/>
</dbReference>
<feature type="transmembrane region" description="Helical" evidence="2">
    <location>
        <begin position="120"/>
        <end position="140"/>
    </location>
</feature>
<feature type="region of interest" description="Disordered" evidence="1">
    <location>
        <begin position="1"/>
        <end position="42"/>
    </location>
</feature>